<protein>
    <submittedName>
        <fullName evidence="1">Uncharacterized protein</fullName>
    </submittedName>
</protein>
<evidence type="ECO:0000313" key="1">
    <source>
        <dbReference type="EMBL" id="MDO5974448.1"/>
    </source>
</evidence>
<accession>A0ABT8WMR7</accession>
<gene>
    <name evidence="1" type="ORF">Q4Q40_09655</name>
</gene>
<proteinExistence type="predicted"/>
<sequence length="47" mass="5273">MNGVKIVSKREVFAPNPEGGYNLMVSQTLKNIKFNNGFTEESLSRQV</sequence>
<comment type="caution">
    <text evidence="1">The sequence shown here is derived from an EMBL/GenBank/DDBJ whole genome shotgun (WGS) entry which is preliminary data.</text>
</comment>
<dbReference type="Proteomes" id="UP001176806">
    <property type="component" value="Unassembled WGS sequence"/>
</dbReference>
<organism evidence="1 2">
    <name type="scientific">Flavivirga jejuensis</name>
    <dbReference type="NCBI Taxonomy" id="870487"/>
    <lineage>
        <taxon>Bacteria</taxon>
        <taxon>Pseudomonadati</taxon>
        <taxon>Bacteroidota</taxon>
        <taxon>Flavobacteriia</taxon>
        <taxon>Flavobacteriales</taxon>
        <taxon>Flavobacteriaceae</taxon>
        <taxon>Flavivirga</taxon>
    </lineage>
</organism>
<dbReference type="EMBL" id="JAUOEL010000003">
    <property type="protein sequence ID" value="MDO5974448.1"/>
    <property type="molecule type" value="Genomic_DNA"/>
</dbReference>
<keyword evidence="2" id="KW-1185">Reference proteome</keyword>
<dbReference type="RefSeq" id="WP_303301587.1">
    <property type="nucleotide sequence ID" value="NZ_BAABDA010000050.1"/>
</dbReference>
<name>A0ABT8WMR7_9FLAO</name>
<reference evidence="1" key="1">
    <citation type="submission" date="2023-07" db="EMBL/GenBank/DDBJ databases">
        <title>Two novel species in the genus Flavivirga.</title>
        <authorList>
            <person name="Kwon K."/>
        </authorList>
    </citation>
    <scope>NUCLEOTIDE SEQUENCE</scope>
    <source>
        <strain evidence="1">KACC 14158</strain>
    </source>
</reference>
<evidence type="ECO:0000313" key="2">
    <source>
        <dbReference type="Proteomes" id="UP001176806"/>
    </source>
</evidence>